<feature type="chain" id="PRO_5035230887" description="DUF5666 domain-containing protein" evidence="1">
    <location>
        <begin position="24"/>
        <end position="100"/>
    </location>
</feature>
<keyword evidence="1" id="KW-0732">Signal</keyword>
<proteinExistence type="predicted"/>
<evidence type="ECO:0000313" key="2">
    <source>
        <dbReference type="EMBL" id="MBC8361546.1"/>
    </source>
</evidence>
<evidence type="ECO:0000256" key="1">
    <source>
        <dbReference type="SAM" id="SignalP"/>
    </source>
</evidence>
<dbReference type="AlphaFoldDB" id="A0A8J6NWN0"/>
<dbReference type="Proteomes" id="UP000603434">
    <property type="component" value="Unassembled WGS sequence"/>
</dbReference>
<sequence length="100" mass="10499">MKKLAILMSVVMLVTLTAGACLAKEKKAAQPAVKLEALSGEVVKVDAQAGTIVVKAQDKEQTLKAEPKLLEGIAAGQKVNIEMTGDMLKSIKKVEAPAVK</sequence>
<comment type="caution">
    <text evidence="2">The sequence shown here is derived from an EMBL/GenBank/DDBJ whole genome shotgun (WGS) entry which is preliminary data.</text>
</comment>
<evidence type="ECO:0008006" key="4">
    <source>
        <dbReference type="Google" id="ProtNLM"/>
    </source>
</evidence>
<reference evidence="2 3" key="1">
    <citation type="submission" date="2020-08" db="EMBL/GenBank/DDBJ databases">
        <title>Bridging the membrane lipid divide: bacteria of the FCB group superphylum have the potential to synthesize archaeal ether lipids.</title>
        <authorList>
            <person name="Villanueva L."/>
            <person name="Von Meijenfeldt F.A.B."/>
            <person name="Westbye A.B."/>
            <person name="Yadav S."/>
            <person name="Hopmans E.C."/>
            <person name="Dutilh B.E."/>
            <person name="Sinninghe Damste J.S."/>
        </authorList>
    </citation>
    <scope>NUCLEOTIDE SEQUENCE [LARGE SCALE GENOMIC DNA]</scope>
    <source>
        <strain evidence="2">NIOZ-UU30</strain>
    </source>
</reference>
<gene>
    <name evidence="2" type="ORF">H8E23_09125</name>
</gene>
<dbReference type="PROSITE" id="PS51257">
    <property type="entry name" value="PROKAR_LIPOPROTEIN"/>
    <property type="match status" value="1"/>
</dbReference>
<evidence type="ECO:0000313" key="3">
    <source>
        <dbReference type="Proteomes" id="UP000603434"/>
    </source>
</evidence>
<name>A0A8J6NWN0_9BACT</name>
<protein>
    <recommendedName>
        <fullName evidence="4">DUF5666 domain-containing protein</fullName>
    </recommendedName>
</protein>
<organism evidence="2 3">
    <name type="scientific">Candidatus Desulfatibia profunda</name>
    <dbReference type="NCBI Taxonomy" id="2841695"/>
    <lineage>
        <taxon>Bacteria</taxon>
        <taxon>Pseudomonadati</taxon>
        <taxon>Thermodesulfobacteriota</taxon>
        <taxon>Desulfobacteria</taxon>
        <taxon>Desulfobacterales</taxon>
        <taxon>Desulfobacterales incertae sedis</taxon>
        <taxon>Candidatus Desulfatibia</taxon>
    </lineage>
</organism>
<accession>A0A8J6NWN0</accession>
<dbReference type="EMBL" id="JACNJH010000136">
    <property type="protein sequence ID" value="MBC8361546.1"/>
    <property type="molecule type" value="Genomic_DNA"/>
</dbReference>
<feature type="signal peptide" evidence="1">
    <location>
        <begin position="1"/>
        <end position="23"/>
    </location>
</feature>